<dbReference type="HOGENOM" id="CLU_136273_0_0_6"/>
<evidence type="ECO:0000313" key="2">
    <source>
        <dbReference type="EMBL" id="BAC94187.1"/>
    </source>
</evidence>
<feature type="domain" description="PepSY" evidence="1">
    <location>
        <begin position="103"/>
        <end position="155"/>
    </location>
</feature>
<dbReference type="Gene3D" id="3.10.450.40">
    <property type="match status" value="1"/>
</dbReference>
<dbReference type="KEGG" id="vvy:VV1423"/>
<protein>
    <submittedName>
        <fullName evidence="2">Predicted membrane protein</fullName>
    </submittedName>
</protein>
<dbReference type="InterPro" id="IPR025711">
    <property type="entry name" value="PepSY"/>
</dbReference>
<proteinExistence type="predicted"/>
<dbReference type="AlphaFoldDB" id="Q7MLK4"/>
<dbReference type="eggNOG" id="COG3212">
    <property type="taxonomic scope" value="Bacteria"/>
</dbReference>
<reference evidence="2 3" key="1">
    <citation type="journal article" date="2003" name="Genome Res.">
        <title>Comparative genome analysis of Vibrio vulnificus, a marine pathogen.</title>
        <authorList>
            <person name="Chen C.Y."/>
            <person name="Wu K.M."/>
            <person name="Chang Y.C."/>
            <person name="Chang C.H."/>
            <person name="Tsai H.C."/>
            <person name="Liao T.L."/>
            <person name="Liu Y.M."/>
            <person name="Chen H.J."/>
            <person name="Shen A.B."/>
            <person name="Li J.C."/>
            <person name="Su T.L."/>
            <person name="Shao C.P."/>
            <person name="Lee C.T."/>
            <person name="Hor L.I."/>
            <person name="Tsai S.F."/>
        </authorList>
    </citation>
    <scope>NUCLEOTIDE SEQUENCE [LARGE SCALE GENOMIC DNA]</scope>
    <source>
        <strain evidence="2 3">YJ016</strain>
    </source>
</reference>
<dbReference type="STRING" id="672.VV93_v1c13340"/>
<dbReference type="Proteomes" id="UP000002675">
    <property type="component" value="Chromosome I"/>
</dbReference>
<evidence type="ECO:0000259" key="1">
    <source>
        <dbReference type="Pfam" id="PF03413"/>
    </source>
</evidence>
<sequence>MKMNCKSASQSSESGKVHFRFIFIHLYSVQTLYQGKNMLNSKLTCALLFSSLLVAPAMAQNLEQDGHRLVQDVYKEGTAIEFDEDQNEVYQAVQQGLIKPFSELYSTVDKQLNGRLIKVELEEDDDEWIYELKLVHDNHIIKVEYNATTLELIEIKGRNLHDVIKK</sequence>
<evidence type="ECO:0000313" key="3">
    <source>
        <dbReference type="Proteomes" id="UP000002675"/>
    </source>
</evidence>
<organism evidence="2 3">
    <name type="scientific">Vibrio vulnificus (strain YJ016)</name>
    <dbReference type="NCBI Taxonomy" id="196600"/>
    <lineage>
        <taxon>Bacteria</taxon>
        <taxon>Pseudomonadati</taxon>
        <taxon>Pseudomonadota</taxon>
        <taxon>Gammaproteobacteria</taxon>
        <taxon>Vibrionales</taxon>
        <taxon>Vibrionaceae</taxon>
        <taxon>Vibrio</taxon>
    </lineage>
</organism>
<name>Q7MLK4_VIBVY</name>
<accession>Q7MLK4</accession>
<dbReference type="EMBL" id="BA000037">
    <property type="protein sequence ID" value="BAC94187.1"/>
    <property type="molecule type" value="Genomic_DNA"/>
</dbReference>
<dbReference type="Pfam" id="PF03413">
    <property type="entry name" value="PepSY"/>
    <property type="match status" value="1"/>
</dbReference>
<gene>
    <name evidence="2" type="ordered locus">VV1423</name>
</gene>